<reference evidence="1" key="1">
    <citation type="submission" date="2017-12" db="EMBL/GenBank/DDBJ databases">
        <title>Sequencing the genomes of 1000 Actinobacteria strains.</title>
        <authorList>
            <person name="Klenk H.-P."/>
        </authorList>
    </citation>
    <scope>NUCLEOTIDE SEQUENCE [LARGE SCALE GENOMIC DNA]</scope>
    <source>
        <strain evidence="1">DSM 44228</strain>
    </source>
</reference>
<dbReference type="AlphaFoldDB" id="A0A2N3Y9K2"/>
<dbReference type="STRING" id="994479.GCA_000194155_00455"/>
<gene>
    <name evidence="1" type="ORF">A8926_7703</name>
</gene>
<dbReference type="OrthoDB" id="4179823at2"/>
<accession>A0A2N3Y9K2</accession>
<sequence>MNFAVQAGNPATLRPPDVAADMSDAIGEIYPLETEDAILIWNLVPIRLSYRYDLSVLVDDLVPLLEKVQEDEFTSGSTHWGSDTFSAEWKIVRTGQDLTITAKWLSTLGNYEELLNARAVVSTSLSTFVHELTKLLIRTSSDINAVGVELEDQDIFQRAEAIIARQ</sequence>
<dbReference type="Proteomes" id="UP000233786">
    <property type="component" value="Unassembled WGS sequence"/>
</dbReference>
<keyword evidence="2" id="KW-1185">Reference proteome</keyword>
<proteinExistence type="predicted"/>
<dbReference type="RefSeq" id="WP_010306153.1">
    <property type="nucleotide sequence ID" value="NZ_CP061007.1"/>
</dbReference>
<dbReference type="EMBL" id="PJNB01000001">
    <property type="protein sequence ID" value="PKW19531.1"/>
    <property type="molecule type" value="Genomic_DNA"/>
</dbReference>
<comment type="caution">
    <text evidence="1">The sequence shown here is derived from an EMBL/GenBank/DDBJ whole genome shotgun (WGS) entry which is preliminary data.</text>
</comment>
<evidence type="ECO:0000313" key="1">
    <source>
        <dbReference type="EMBL" id="PKW19531.1"/>
    </source>
</evidence>
<organism evidence="1 2">
    <name type="scientific">Saccharopolyspora spinosa</name>
    <dbReference type="NCBI Taxonomy" id="60894"/>
    <lineage>
        <taxon>Bacteria</taxon>
        <taxon>Bacillati</taxon>
        <taxon>Actinomycetota</taxon>
        <taxon>Actinomycetes</taxon>
        <taxon>Pseudonocardiales</taxon>
        <taxon>Pseudonocardiaceae</taxon>
        <taxon>Saccharopolyspora</taxon>
    </lineage>
</organism>
<name>A0A2N3Y9K2_SACSN</name>
<protein>
    <submittedName>
        <fullName evidence="1">Uncharacterized protein</fullName>
    </submittedName>
</protein>
<evidence type="ECO:0000313" key="2">
    <source>
        <dbReference type="Proteomes" id="UP000233786"/>
    </source>
</evidence>